<evidence type="ECO:0000313" key="10">
    <source>
        <dbReference type="EMBL" id="GGM68854.1"/>
    </source>
</evidence>
<dbReference type="Gene3D" id="1.20.140.10">
    <property type="entry name" value="Butyryl-CoA Dehydrogenase, subunit A, domain 3"/>
    <property type="match status" value="1"/>
</dbReference>
<dbReference type="PANTHER" id="PTHR43884">
    <property type="entry name" value="ACYL-COA DEHYDROGENASE"/>
    <property type="match status" value="1"/>
</dbReference>
<dbReference type="Pfam" id="PF00441">
    <property type="entry name" value="Acyl-CoA_dh_1"/>
    <property type="match status" value="1"/>
</dbReference>
<comment type="cofactor">
    <cofactor evidence="1 6">
        <name>FAD</name>
        <dbReference type="ChEBI" id="CHEBI:57692"/>
    </cofactor>
</comment>
<protein>
    <submittedName>
        <fullName evidence="10">Acyl-CoA dehydrogenase</fullName>
    </submittedName>
</protein>
<evidence type="ECO:0000259" key="9">
    <source>
        <dbReference type="Pfam" id="PF02771"/>
    </source>
</evidence>
<comment type="caution">
    <text evidence="10">The sequence shown here is derived from an EMBL/GenBank/DDBJ whole genome shotgun (WGS) entry which is preliminary data.</text>
</comment>
<evidence type="ECO:0000256" key="4">
    <source>
        <dbReference type="ARBA" id="ARBA00022827"/>
    </source>
</evidence>
<evidence type="ECO:0000256" key="1">
    <source>
        <dbReference type="ARBA" id="ARBA00001974"/>
    </source>
</evidence>
<gene>
    <name evidence="10" type="ORF">GCM10007108_03740</name>
</gene>
<dbReference type="InterPro" id="IPR009100">
    <property type="entry name" value="AcylCoA_DH/oxidase_NM_dom_sf"/>
</dbReference>
<dbReference type="PANTHER" id="PTHR43884:SF12">
    <property type="entry name" value="ISOVALERYL-COA DEHYDROGENASE, MITOCHONDRIAL-RELATED"/>
    <property type="match status" value="1"/>
</dbReference>
<dbReference type="InterPro" id="IPR046373">
    <property type="entry name" value="Acyl-CoA_Oxase/DH_mid-dom_sf"/>
</dbReference>
<dbReference type="Gene3D" id="2.40.110.10">
    <property type="entry name" value="Butyryl-CoA Dehydrogenase, subunit A, domain 2"/>
    <property type="match status" value="1"/>
</dbReference>
<sequence>MNFDLPDDVKEAQRKARDFASRYLTSEKAAYYDEREEYPHEIRKKALEEKIVDFSNPWHMLVTIEELCRADPGLGISATTPFFGVEILMLFGNEQQKARYMERVMRGEAIMGVAVTEPGGGSDVAGIKTSAVKRGNKWYISGSKMFITNGAIADFVAMLVRTSRPDEKRHHGLSVFLVDTKSKGFTANKLHGKLGVRATNTAELILNEVEVPEENLVGEEGRGFYYIMTFFDISRIYVAAQAIGIAQGALDRILRSLDLKSLSESQQFTVAEVATRVEAARMLTYQAASYLFNFNPVPKLTSMAKGYSSEVATFATQKAIELLGPAGLTGDVERFYRDAKIMEIWEGTSEVEKLIIYRSMLREVEKVAQ</sequence>
<dbReference type="EMBL" id="BMNY01000001">
    <property type="protein sequence ID" value="GGM68854.1"/>
    <property type="molecule type" value="Genomic_DNA"/>
</dbReference>
<feature type="domain" description="Acyl-CoA dehydrogenase/oxidase C-terminal" evidence="7">
    <location>
        <begin position="221"/>
        <end position="361"/>
    </location>
</feature>
<evidence type="ECO:0000256" key="2">
    <source>
        <dbReference type="ARBA" id="ARBA00009347"/>
    </source>
</evidence>
<dbReference type="SUPFAM" id="SSF56645">
    <property type="entry name" value="Acyl-CoA dehydrogenase NM domain-like"/>
    <property type="match status" value="1"/>
</dbReference>
<keyword evidence="3 6" id="KW-0285">Flavoprotein</keyword>
<evidence type="ECO:0000256" key="3">
    <source>
        <dbReference type="ARBA" id="ARBA00022630"/>
    </source>
</evidence>
<dbReference type="FunFam" id="2.40.110.10:FF:000002">
    <property type="entry name" value="Acyl-CoA dehydrogenase fadE12"/>
    <property type="match status" value="1"/>
</dbReference>
<comment type="similarity">
    <text evidence="2 6">Belongs to the acyl-CoA dehydrogenase family.</text>
</comment>
<dbReference type="Pfam" id="PF02771">
    <property type="entry name" value="Acyl-CoA_dh_N"/>
    <property type="match status" value="1"/>
</dbReference>
<name>A0AA37F8W3_9ARCH</name>
<evidence type="ECO:0000259" key="7">
    <source>
        <dbReference type="Pfam" id="PF00441"/>
    </source>
</evidence>
<organism evidence="10 11">
    <name type="scientific">Thermogymnomonas acidicola</name>
    <dbReference type="NCBI Taxonomy" id="399579"/>
    <lineage>
        <taxon>Archaea</taxon>
        <taxon>Methanobacteriati</taxon>
        <taxon>Thermoplasmatota</taxon>
        <taxon>Thermoplasmata</taxon>
        <taxon>Thermoplasmatales</taxon>
        <taxon>Thermogymnomonas</taxon>
    </lineage>
</organism>
<dbReference type="InterPro" id="IPR006089">
    <property type="entry name" value="Acyl-CoA_DH_CS"/>
</dbReference>
<dbReference type="AlphaFoldDB" id="A0AA37F8W3"/>
<dbReference type="Pfam" id="PF02770">
    <property type="entry name" value="Acyl-CoA_dh_M"/>
    <property type="match status" value="1"/>
</dbReference>
<dbReference type="InterPro" id="IPR036250">
    <property type="entry name" value="AcylCo_DH-like_C"/>
</dbReference>
<dbReference type="InterPro" id="IPR006091">
    <property type="entry name" value="Acyl-CoA_Oxase/DH_mid-dom"/>
</dbReference>
<dbReference type="SUPFAM" id="SSF47203">
    <property type="entry name" value="Acyl-CoA dehydrogenase C-terminal domain-like"/>
    <property type="match status" value="1"/>
</dbReference>
<keyword evidence="4 6" id="KW-0274">FAD</keyword>
<evidence type="ECO:0000259" key="8">
    <source>
        <dbReference type="Pfam" id="PF02770"/>
    </source>
</evidence>
<evidence type="ECO:0000256" key="6">
    <source>
        <dbReference type="RuleBase" id="RU362125"/>
    </source>
</evidence>
<dbReference type="RefSeq" id="WP_188679820.1">
    <property type="nucleotide sequence ID" value="NZ_BMNY01000001.1"/>
</dbReference>
<dbReference type="GO" id="GO:0003995">
    <property type="term" value="F:acyl-CoA dehydrogenase activity"/>
    <property type="evidence" value="ECO:0007669"/>
    <property type="project" value="InterPro"/>
</dbReference>
<evidence type="ECO:0000313" key="11">
    <source>
        <dbReference type="Proteomes" id="UP000632195"/>
    </source>
</evidence>
<accession>A0AA37F8W3</accession>
<dbReference type="Gene3D" id="1.10.540.10">
    <property type="entry name" value="Acyl-CoA dehydrogenase/oxidase, N-terminal domain"/>
    <property type="match status" value="1"/>
</dbReference>
<evidence type="ECO:0000256" key="5">
    <source>
        <dbReference type="ARBA" id="ARBA00023002"/>
    </source>
</evidence>
<dbReference type="InterPro" id="IPR009075">
    <property type="entry name" value="AcylCo_DH/oxidase_C"/>
</dbReference>
<dbReference type="InterPro" id="IPR037069">
    <property type="entry name" value="AcylCoA_DH/ox_N_sf"/>
</dbReference>
<keyword evidence="11" id="KW-1185">Reference proteome</keyword>
<feature type="domain" description="Acyl-CoA oxidase/dehydrogenase middle" evidence="8">
    <location>
        <begin position="113"/>
        <end position="209"/>
    </location>
</feature>
<dbReference type="GO" id="GO:0050660">
    <property type="term" value="F:flavin adenine dinucleotide binding"/>
    <property type="evidence" value="ECO:0007669"/>
    <property type="project" value="InterPro"/>
</dbReference>
<reference evidence="10" key="1">
    <citation type="journal article" date="2014" name="Int. J. Syst. Evol. Microbiol.">
        <title>Complete genome sequence of Corynebacterium casei LMG S-19264T (=DSM 44701T), isolated from a smear-ripened cheese.</title>
        <authorList>
            <consortium name="US DOE Joint Genome Institute (JGI-PGF)"/>
            <person name="Walter F."/>
            <person name="Albersmeier A."/>
            <person name="Kalinowski J."/>
            <person name="Ruckert C."/>
        </authorList>
    </citation>
    <scope>NUCLEOTIDE SEQUENCE</scope>
    <source>
        <strain evidence="10">JCM 13583</strain>
    </source>
</reference>
<reference evidence="10" key="2">
    <citation type="submission" date="2022-09" db="EMBL/GenBank/DDBJ databases">
        <authorList>
            <person name="Sun Q."/>
            <person name="Ohkuma M."/>
        </authorList>
    </citation>
    <scope>NUCLEOTIDE SEQUENCE</scope>
    <source>
        <strain evidence="10">JCM 13583</strain>
    </source>
</reference>
<dbReference type="InterPro" id="IPR013786">
    <property type="entry name" value="AcylCoA_DH/ox_N"/>
</dbReference>
<proteinExistence type="inferred from homology"/>
<keyword evidence="5 6" id="KW-0560">Oxidoreductase</keyword>
<dbReference type="Proteomes" id="UP000632195">
    <property type="component" value="Unassembled WGS sequence"/>
</dbReference>
<dbReference type="PROSITE" id="PS00072">
    <property type="entry name" value="ACYL_COA_DH_1"/>
    <property type="match status" value="1"/>
</dbReference>
<feature type="domain" description="Acyl-CoA dehydrogenase/oxidase N-terminal" evidence="9">
    <location>
        <begin position="8"/>
        <end position="108"/>
    </location>
</feature>